<reference evidence="4" key="1">
    <citation type="submission" date="2020-07" db="EMBL/GenBank/DDBJ databases">
        <authorList>
            <person name="Lin J."/>
        </authorList>
    </citation>
    <scope>NUCLEOTIDE SEQUENCE</scope>
</reference>
<feature type="compositionally biased region" description="Gly residues" evidence="1">
    <location>
        <begin position="428"/>
        <end position="438"/>
    </location>
</feature>
<keyword evidence="2" id="KW-0732">Signal</keyword>
<sequence length="462" mass="52384">MRPFPAAVCWWSKSPPFLLLLLGRTPWSSCSSSSSSSSSSAAWYSQSTSLPRKLQRVRDHSFDGIMDVEKKSRVGLALRSLLLSHGGPSASLPVSRLDLLARRQLSLPSLSAARFLLRHPHAFHLFLHPVRRLLFARPSPRSLSQLALESRALSALLPSAPLRLRRLLLLSSPLRRLRLDHLRLLRRDLALPDDFEQSVILAHPSLFRLAVSPDADSPRSKYVEFLPHDSDPPDLAVPAVHRAREREYRAARGAGAEEDARFAFPIRFPPGFKIGKFFRIAVWKWQRLPYWSPYEDVSGYDLRSLEARRRMEKRAVATIHELLSLTVEKRTTLERIAQFRQAMGLPKKLKEFLLQHQGIFYVSTRGNQGQLHTVFLREAYWKGELVEPNELYLARRKFDELLLMSPQKANLERMLTSMGREWREVSGNGSGSSSGGAVSGDFRDDEDEGSGSDSGVESQYID</sequence>
<name>A0A6V7NRZ9_ANACO</name>
<dbReference type="InterPro" id="IPR045040">
    <property type="entry name" value="PORR_fam"/>
</dbReference>
<dbReference type="GO" id="GO:0003723">
    <property type="term" value="F:RNA binding"/>
    <property type="evidence" value="ECO:0007669"/>
    <property type="project" value="InterPro"/>
</dbReference>
<evidence type="ECO:0000313" key="4">
    <source>
        <dbReference type="EMBL" id="CAD1821381.1"/>
    </source>
</evidence>
<proteinExistence type="predicted"/>
<evidence type="ECO:0000256" key="1">
    <source>
        <dbReference type="SAM" id="MobiDB-lite"/>
    </source>
</evidence>
<feature type="compositionally biased region" description="Low complexity" evidence="1">
    <location>
        <begin position="451"/>
        <end position="462"/>
    </location>
</feature>
<feature type="domain" description="PORR" evidence="3">
    <location>
        <begin position="57"/>
        <end position="405"/>
    </location>
</feature>
<dbReference type="PANTHER" id="PTHR31476">
    <property type="entry name" value="PROTEIN WHAT'S THIS FACTOR 1 HOMOLOG, CHLOROPLASTIC"/>
    <property type="match status" value="1"/>
</dbReference>
<feature type="chain" id="PRO_5028318838" description="PORR domain-containing protein" evidence="2">
    <location>
        <begin position="31"/>
        <end position="462"/>
    </location>
</feature>
<dbReference type="InterPro" id="IPR021099">
    <property type="entry name" value="PORR_domain"/>
</dbReference>
<feature type="signal peptide" evidence="2">
    <location>
        <begin position="1"/>
        <end position="30"/>
    </location>
</feature>
<feature type="region of interest" description="Disordered" evidence="1">
    <location>
        <begin position="423"/>
        <end position="462"/>
    </location>
</feature>
<gene>
    <name evidence="4" type="ORF">CB5_LOCUS4592</name>
</gene>
<dbReference type="EMBL" id="LR862141">
    <property type="protein sequence ID" value="CAD1821381.1"/>
    <property type="molecule type" value="Genomic_DNA"/>
</dbReference>
<protein>
    <recommendedName>
        <fullName evidence="3">PORR domain-containing protein</fullName>
    </recommendedName>
</protein>
<accession>A0A6V7NRZ9</accession>
<dbReference type="Pfam" id="PF11955">
    <property type="entry name" value="PORR"/>
    <property type="match status" value="1"/>
</dbReference>
<evidence type="ECO:0000256" key="2">
    <source>
        <dbReference type="SAM" id="SignalP"/>
    </source>
</evidence>
<dbReference type="PANTHER" id="PTHR31476:SF9">
    <property type="entry name" value="PROTEIN ROOT PRIMORDIUM DEFECTIVE 1"/>
    <property type="match status" value="1"/>
</dbReference>
<dbReference type="AlphaFoldDB" id="A0A6V7NRZ9"/>
<evidence type="ECO:0000259" key="3">
    <source>
        <dbReference type="Pfam" id="PF11955"/>
    </source>
</evidence>
<organism evidence="4">
    <name type="scientific">Ananas comosus var. bracteatus</name>
    <name type="common">red pineapple</name>
    <dbReference type="NCBI Taxonomy" id="296719"/>
    <lineage>
        <taxon>Eukaryota</taxon>
        <taxon>Viridiplantae</taxon>
        <taxon>Streptophyta</taxon>
        <taxon>Embryophyta</taxon>
        <taxon>Tracheophyta</taxon>
        <taxon>Spermatophyta</taxon>
        <taxon>Magnoliopsida</taxon>
        <taxon>Liliopsida</taxon>
        <taxon>Poales</taxon>
        <taxon>Bromeliaceae</taxon>
        <taxon>Bromelioideae</taxon>
        <taxon>Ananas</taxon>
    </lineage>
</organism>